<sequence length="1321" mass="146825">MRTRFLNINYFSAEPPPPPPPPPPSSSPAQTLTFLDLPVPRLPSALPLASEQDLLCSGSLSAIGVSLELHRLEIEPALSRFLTDVVPQFIDDAGGGEGCGHGSVEKEGELSSGAKERLGCCSTSKPAAREAELSKISSENFVNEKGAQGMAAFQLETPELGSCLENSYLLEEEAVGIFSEVLEIENNEDAPKLSFSVNYILEAQEVVAKFGDTSIQYLIEPKAVFWEDDAYAVGQSDFPCIQFPLLEGEEISLDVMTSTSVQYELVKLLHKVKPLYLSQNDDSPFDTKEILNLLEKDLYEFPSHHCLFKDYLESDTVIGTTFLEMDFVSILDRPCLRGNSHCQGPSHTDYFLSISSVVFEDFQILDIGTALFSEVFNLQEVHEPEFCNEMLQEKVKFKNYEELVISQELALVDEMFKSLPVPVLPDSVLGTLSAIVAEALIDLKPQPPLASDGIYLNWHLLEEDNCSSAINSFYYNMVGELNRSFDFELSIANYGKVILDFILLDHNPSRPKFEEGSGPLDMLSDRVSLLREDLTEASSRTSTDTEYQKPASQTLVSEYDYERASSLFKSMSPFHDLEFFLNPSKDRAEENSVPAGKIPGEMNNIHAVKVPGDITCKVSISSPGAGNPSYEPPVVGLGHIELGLVSFPDAVVIVNTQNSSEVTLVSRRSTYQKILAMEKEGILVIERDTTLPVDIIISAAVCLVWYTHKNIGRKASGFSEGSSVLACHIENIAANILTNLSFAFRACILIFEGESGFLASVMESSDGLYAAAASLGIDLQLLCSFSRELTDEIILKSIAKETRIIRGLYTKLPESETLAESFLTKFSSVNPLSAHAILSSEGMLSDFFELSHECRVITVQKYQVPDESVSLFSALCQFGEREDSRSIMTDCSSSVSSGPDSKHCHSKLDSGGKRCKYEKHPDKGNVPVDNLLHFQPSKLCNSSSSKLPGFTNLYDLTILKDQEIHNKFKEPNSCVDHFLGQKRGMDESTTTYPSRVGNRFDSGIKKGVISSNVTEHQSLAPDDDFLYWYTGAHLATTDTFDWTDIKNSDIVHEDTKGEAINLTHPSIANPLEFSFSLPDLENNARGGSNHASRFSFDRHNYPTFPTVAESNSTSFIHSPGNHQRQSLQEETDCFLSMELVNDKMPTDNQDKLFKGFLDGRSMENLHGIPVQENRARYNGTPLRNAIHMPHLQKGSPWTIEFLNRIREKSKLWRQSLPSSASPCYCNTRTKSNTTKRRSPSILEFFKYQRGSTVRKTPEEKRQKRSTQSFGSFKNGKVAASLVSSWTPVDKRARQKLSFVTNDAESQTKLIWGDKARGIHDH</sequence>
<evidence type="ECO:0000313" key="1">
    <source>
        <dbReference type="EMBL" id="KAL3714175.1"/>
    </source>
</evidence>
<dbReference type="PANTHER" id="PTHR35764">
    <property type="entry name" value="PROTEIN SHORTAGE IN CHIASMATA 1"/>
    <property type="match status" value="1"/>
</dbReference>
<dbReference type="PANTHER" id="PTHR35764:SF1">
    <property type="entry name" value="PROTEIN SHORTAGE IN CHIASMATA 1"/>
    <property type="match status" value="1"/>
</dbReference>
<dbReference type="Proteomes" id="UP001634007">
    <property type="component" value="Unassembled WGS sequence"/>
</dbReference>
<comment type="caution">
    <text evidence="1">The sequence shown here is derived from an EMBL/GenBank/DDBJ whole genome shotgun (WGS) entry which is preliminary data.</text>
</comment>
<dbReference type="EMBL" id="JBJKBG010000011">
    <property type="protein sequence ID" value="KAL3714175.1"/>
    <property type="molecule type" value="Genomic_DNA"/>
</dbReference>
<protein>
    <recommendedName>
        <fullName evidence="3">Protein SHORTAGE IN CHIASMATA 1</fullName>
    </recommendedName>
</protein>
<evidence type="ECO:0008006" key="3">
    <source>
        <dbReference type="Google" id="ProtNLM"/>
    </source>
</evidence>
<accession>A0ABD3IGW0</accession>
<name>A0ABD3IGW0_EUCGL</name>
<reference evidence="1 2" key="1">
    <citation type="submission" date="2024-11" db="EMBL/GenBank/DDBJ databases">
        <title>Chromosome-level genome assembly of Eucalyptus globulus Labill. provides insights into its genome evolution.</title>
        <authorList>
            <person name="Li X."/>
        </authorList>
    </citation>
    <scope>NUCLEOTIDE SEQUENCE [LARGE SCALE GENOMIC DNA]</scope>
    <source>
        <strain evidence="1">CL2024</strain>
        <tissue evidence="1">Fresh tender leaves</tissue>
    </source>
</reference>
<gene>
    <name evidence="1" type="ORF">ACJRO7_006160</name>
</gene>
<keyword evidence="2" id="KW-1185">Reference proteome</keyword>
<dbReference type="InterPro" id="IPR038824">
    <property type="entry name" value="SHOC1-like"/>
</dbReference>
<organism evidence="1 2">
    <name type="scientific">Eucalyptus globulus</name>
    <name type="common">Tasmanian blue gum</name>
    <dbReference type="NCBI Taxonomy" id="34317"/>
    <lineage>
        <taxon>Eukaryota</taxon>
        <taxon>Viridiplantae</taxon>
        <taxon>Streptophyta</taxon>
        <taxon>Embryophyta</taxon>
        <taxon>Tracheophyta</taxon>
        <taxon>Spermatophyta</taxon>
        <taxon>Magnoliopsida</taxon>
        <taxon>eudicotyledons</taxon>
        <taxon>Gunneridae</taxon>
        <taxon>Pentapetalae</taxon>
        <taxon>rosids</taxon>
        <taxon>malvids</taxon>
        <taxon>Myrtales</taxon>
        <taxon>Myrtaceae</taxon>
        <taxon>Myrtoideae</taxon>
        <taxon>Eucalypteae</taxon>
        <taxon>Eucalyptus</taxon>
    </lineage>
</organism>
<evidence type="ECO:0000313" key="2">
    <source>
        <dbReference type="Proteomes" id="UP001634007"/>
    </source>
</evidence>
<proteinExistence type="predicted"/>